<evidence type="ECO:0000313" key="2">
    <source>
        <dbReference type="Proteomes" id="UP000639010"/>
    </source>
</evidence>
<accession>A0ABR9H8T9</accession>
<reference evidence="1 2" key="1">
    <citation type="submission" date="2020-10" db="EMBL/GenBank/DDBJ databases">
        <title>Genomic Encyclopedia of Type Strains, Phase IV (KMG-IV): sequencing the most valuable type-strain genomes for metagenomic binning, comparative biology and taxonomic classification.</title>
        <authorList>
            <person name="Goeker M."/>
        </authorList>
    </citation>
    <scope>NUCLEOTIDE SEQUENCE [LARGE SCALE GENOMIC DNA]</scope>
    <source>
        <strain evidence="1 2">DSM 4194</strain>
    </source>
</reference>
<evidence type="ECO:0000313" key="1">
    <source>
        <dbReference type="EMBL" id="MBE1427124.1"/>
    </source>
</evidence>
<keyword evidence="2" id="KW-1185">Reference proteome</keyword>
<comment type="caution">
    <text evidence="1">The sequence shown here is derived from an EMBL/GenBank/DDBJ whole genome shotgun (WGS) entry which is preliminary data.</text>
</comment>
<gene>
    <name evidence="1" type="ORF">H4684_003812</name>
</gene>
<dbReference type="Proteomes" id="UP000639010">
    <property type="component" value="Unassembled WGS sequence"/>
</dbReference>
<proteinExistence type="predicted"/>
<dbReference type="EMBL" id="JADBGG010000045">
    <property type="protein sequence ID" value="MBE1427124.1"/>
    <property type="molecule type" value="Genomic_DNA"/>
</dbReference>
<protein>
    <submittedName>
        <fullName evidence="1">Uncharacterized protein</fullName>
    </submittedName>
</protein>
<name>A0ABR9H8T9_9BACT</name>
<sequence>MRKEMPHAGTQGKGMGLVKRGVSWLQCFTEQADSQELIMLAAILAGSVLL</sequence>
<organism evidence="1 2">
    <name type="scientific">Desulfomicrobium macestii</name>
    <dbReference type="NCBI Taxonomy" id="90731"/>
    <lineage>
        <taxon>Bacteria</taxon>
        <taxon>Pseudomonadati</taxon>
        <taxon>Thermodesulfobacteriota</taxon>
        <taxon>Desulfovibrionia</taxon>
        <taxon>Desulfovibrionales</taxon>
        <taxon>Desulfomicrobiaceae</taxon>
        <taxon>Desulfomicrobium</taxon>
    </lineage>
</organism>